<keyword evidence="1" id="KW-0560">Oxidoreductase</keyword>
<evidence type="ECO:0000256" key="2">
    <source>
        <dbReference type="ARBA" id="ARBA00023033"/>
    </source>
</evidence>
<dbReference type="AlphaFoldDB" id="A0A1R3KR65"/>
<sequence length="316" mass="35622">MVLERSETLRATGVGIIIQPNGWRALDHLGVASKLRQTSIAVPSKGELRCLKRMDLVEALAEPLPANTVHFGCQVMSIKLDHITSYPILKLQDESVDAPKLFSRCATRGFTWYERGHDFGDKFHIYGKDDVQLGQLPITNNLVYWFLTRTLTSQDSGSSKKDPAFIKETSLEALKGFPEEVMEMIKNSEAKSLYLTELRYHRPWEMVRAEFRRGRVAVAGDAMHTMCPFISQGGGASLEDAVVLARCLSKANDPQNALYLYVKERRMRVFWLSLQTYLIGLTVDSTSKLKKVLGNIILFLIFGGQNSHTDYDCGRL</sequence>
<dbReference type="InterPro" id="IPR044560">
    <property type="entry name" value="MOase"/>
</dbReference>
<dbReference type="OrthoDB" id="47494at2759"/>
<dbReference type="Gene3D" id="3.50.50.60">
    <property type="entry name" value="FAD/NAD(P)-binding domain"/>
    <property type="match status" value="2"/>
</dbReference>
<dbReference type="EMBL" id="AWUE01012321">
    <property type="protein sequence ID" value="OMP09554.1"/>
    <property type="molecule type" value="Genomic_DNA"/>
</dbReference>
<accession>A0A1R3KR65</accession>
<evidence type="ECO:0000313" key="6">
    <source>
        <dbReference type="Proteomes" id="UP000187203"/>
    </source>
</evidence>
<dbReference type="Proteomes" id="UP000187203">
    <property type="component" value="Unassembled WGS sequence"/>
</dbReference>
<evidence type="ECO:0000256" key="1">
    <source>
        <dbReference type="ARBA" id="ARBA00023002"/>
    </source>
</evidence>
<reference evidence="6" key="1">
    <citation type="submission" date="2013-09" db="EMBL/GenBank/DDBJ databases">
        <title>Corchorus olitorius genome sequencing.</title>
        <authorList>
            <person name="Alam M."/>
            <person name="Haque M.S."/>
            <person name="Islam M.S."/>
            <person name="Emdad E.M."/>
            <person name="Islam M.M."/>
            <person name="Ahmed B."/>
            <person name="Halim A."/>
            <person name="Hossen Q.M.M."/>
            <person name="Hossain M.Z."/>
            <person name="Ahmed R."/>
            <person name="Khan M.M."/>
            <person name="Islam R."/>
            <person name="Rashid M.M."/>
            <person name="Khan S.A."/>
            <person name="Rahman M.S."/>
            <person name="Alam M."/>
            <person name="Yahiya A.S."/>
            <person name="Khan M.S."/>
            <person name="Azam M.S."/>
            <person name="Haque T."/>
            <person name="Lashkar M.Z.H."/>
            <person name="Akhand A.I."/>
            <person name="Morshed G."/>
            <person name="Roy S."/>
            <person name="Uddin K.S."/>
            <person name="Rabeya T."/>
            <person name="Hossain A.S."/>
            <person name="Chowdhury A."/>
            <person name="Snigdha A.R."/>
            <person name="Mortoza M.S."/>
            <person name="Matin S.A."/>
            <person name="Hoque S.M.E."/>
            <person name="Islam M.K."/>
            <person name="Roy D.K."/>
            <person name="Haider R."/>
            <person name="Moosa M.M."/>
            <person name="Elias S.M."/>
            <person name="Hasan A.M."/>
            <person name="Jahan S."/>
            <person name="Shafiuddin M."/>
            <person name="Mahmood N."/>
            <person name="Shommy N.S."/>
        </authorList>
    </citation>
    <scope>NUCLEOTIDE SEQUENCE [LARGE SCALE GENOMIC DNA]</scope>
    <source>
        <strain evidence="6">cv. O-4</strain>
    </source>
</reference>
<keyword evidence="6" id="KW-1185">Reference proteome</keyword>
<dbReference type="InterPro" id="IPR036188">
    <property type="entry name" value="FAD/NAD-bd_sf"/>
</dbReference>
<dbReference type="GO" id="GO:0071949">
    <property type="term" value="F:FAD binding"/>
    <property type="evidence" value="ECO:0007669"/>
    <property type="project" value="InterPro"/>
</dbReference>
<dbReference type="PANTHER" id="PTHR45934:SF7">
    <property type="entry name" value="FAD_NAD(P)-BINDING OXIDOREDUCTASE FAMILY PROTEIN"/>
    <property type="match status" value="1"/>
</dbReference>
<name>A0A1R3KR65_9ROSI</name>
<comment type="caution">
    <text evidence="5">The sequence shown here is derived from an EMBL/GenBank/DDBJ whole genome shotgun (WGS) entry which is preliminary data.</text>
</comment>
<proteinExistence type="inferred from homology"/>
<evidence type="ECO:0000259" key="4">
    <source>
        <dbReference type="Pfam" id="PF01494"/>
    </source>
</evidence>
<feature type="domain" description="FAD-binding" evidence="4">
    <location>
        <begin position="177"/>
        <end position="268"/>
    </location>
</feature>
<dbReference type="STRING" id="93759.A0A1R3KR65"/>
<gene>
    <name evidence="5" type="ORF">COLO4_05360</name>
</gene>
<dbReference type="GO" id="GO:0004497">
    <property type="term" value="F:monooxygenase activity"/>
    <property type="evidence" value="ECO:0007669"/>
    <property type="project" value="UniProtKB-KW"/>
</dbReference>
<dbReference type="InterPro" id="IPR002938">
    <property type="entry name" value="FAD-bd"/>
</dbReference>
<dbReference type="PANTHER" id="PTHR45934">
    <property type="entry name" value="FAD/NAD(P)-BINDING OXIDOREDUCTASE FAMILY PROTEIN"/>
    <property type="match status" value="1"/>
</dbReference>
<dbReference type="Pfam" id="PF01494">
    <property type="entry name" value="FAD_binding_3"/>
    <property type="match status" value="1"/>
</dbReference>
<organism evidence="5 6">
    <name type="scientific">Corchorus olitorius</name>
    <dbReference type="NCBI Taxonomy" id="93759"/>
    <lineage>
        <taxon>Eukaryota</taxon>
        <taxon>Viridiplantae</taxon>
        <taxon>Streptophyta</taxon>
        <taxon>Embryophyta</taxon>
        <taxon>Tracheophyta</taxon>
        <taxon>Spermatophyta</taxon>
        <taxon>Magnoliopsida</taxon>
        <taxon>eudicotyledons</taxon>
        <taxon>Gunneridae</taxon>
        <taxon>Pentapetalae</taxon>
        <taxon>rosids</taxon>
        <taxon>malvids</taxon>
        <taxon>Malvales</taxon>
        <taxon>Malvaceae</taxon>
        <taxon>Grewioideae</taxon>
        <taxon>Apeibeae</taxon>
        <taxon>Corchorus</taxon>
    </lineage>
</organism>
<evidence type="ECO:0000313" key="5">
    <source>
        <dbReference type="EMBL" id="OMP09554.1"/>
    </source>
</evidence>
<dbReference type="SUPFAM" id="SSF51905">
    <property type="entry name" value="FAD/NAD(P)-binding domain"/>
    <property type="match status" value="1"/>
</dbReference>
<protein>
    <submittedName>
        <fullName evidence="5">Monooxygenase, FAD-binding protein</fullName>
    </submittedName>
</protein>
<keyword evidence="2 5" id="KW-0503">Monooxygenase</keyword>
<comment type="similarity">
    <text evidence="3">Belongs to the 3-hydroxybenzoate 6-hydroxylase family.</text>
</comment>
<evidence type="ECO:0000256" key="3">
    <source>
        <dbReference type="ARBA" id="ARBA00024018"/>
    </source>
</evidence>